<proteinExistence type="predicted"/>
<sequence length="158" mass="17523">MHISGRLIGLNQHVEIEVVEGVFSTITEIKENILDPQGVCIAPPLIDIQVNGFAGYDLNNNDVKAADVHQMVKSLWKTGTGFCCPTVVTGSHQRMSRSIQAITTALLKDDTIRSSIIGIHVEGPYISPQDGPRGAHPKEHVRRPNWDEFQRWQEMAEG</sequence>
<dbReference type="InterPro" id="IPR032466">
    <property type="entry name" value="Metal_Hydrolase"/>
</dbReference>
<dbReference type="InterPro" id="IPR011059">
    <property type="entry name" value="Metal-dep_hydrolase_composite"/>
</dbReference>
<protein>
    <recommendedName>
        <fullName evidence="3">Amidohydrolase-related domain-containing protein</fullName>
    </recommendedName>
</protein>
<organism evidence="2">
    <name type="scientific">marine metagenome</name>
    <dbReference type="NCBI Taxonomy" id="408172"/>
    <lineage>
        <taxon>unclassified sequences</taxon>
        <taxon>metagenomes</taxon>
        <taxon>ecological metagenomes</taxon>
    </lineage>
</organism>
<dbReference type="Gene3D" id="2.30.40.10">
    <property type="entry name" value="Urease, subunit C, domain 1"/>
    <property type="match status" value="1"/>
</dbReference>
<evidence type="ECO:0000313" key="2">
    <source>
        <dbReference type="EMBL" id="SVD03479.1"/>
    </source>
</evidence>
<dbReference type="Gene3D" id="3.20.20.140">
    <property type="entry name" value="Metal-dependent hydrolases"/>
    <property type="match status" value="1"/>
</dbReference>
<dbReference type="PANTHER" id="PTHR11113:SF14">
    <property type="entry name" value="N-ACETYLGLUCOSAMINE-6-PHOSPHATE DEACETYLASE"/>
    <property type="match status" value="1"/>
</dbReference>
<feature type="non-terminal residue" evidence="2">
    <location>
        <position position="158"/>
    </location>
</feature>
<reference evidence="2" key="1">
    <citation type="submission" date="2018-05" db="EMBL/GenBank/DDBJ databases">
        <authorList>
            <person name="Lanie J.A."/>
            <person name="Ng W.-L."/>
            <person name="Kazmierczak K.M."/>
            <person name="Andrzejewski T.M."/>
            <person name="Davidsen T.M."/>
            <person name="Wayne K.J."/>
            <person name="Tettelin H."/>
            <person name="Glass J.I."/>
            <person name="Rusch D."/>
            <person name="Podicherti R."/>
            <person name="Tsui H.-C.T."/>
            <person name="Winkler M.E."/>
        </authorList>
    </citation>
    <scope>NUCLEOTIDE SEQUENCE</scope>
</reference>
<dbReference type="EMBL" id="UINC01125564">
    <property type="protein sequence ID" value="SVD03479.1"/>
    <property type="molecule type" value="Genomic_DNA"/>
</dbReference>
<evidence type="ECO:0008006" key="3">
    <source>
        <dbReference type="Google" id="ProtNLM"/>
    </source>
</evidence>
<gene>
    <name evidence="2" type="ORF">METZ01_LOCUS356333</name>
</gene>
<dbReference type="GO" id="GO:0006046">
    <property type="term" value="P:N-acetylglucosamine catabolic process"/>
    <property type="evidence" value="ECO:0007669"/>
    <property type="project" value="TreeGrafter"/>
</dbReference>
<dbReference type="SUPFAM" id="SSF51556">
    <property type="entry name" value="Metallo-dependent hydrolases"/>
    <property type="match status" value="1"/>
</dbReference>
<dbReference type="GO" id="GO:0008448">
    <property type="term" value="F:N-acetylglucosamine-6-phosphate deacetylase activity"/>
    <property type="evidence" value="ECO:0007669"/>
    <property type="project" value="TreeGrafter"/>
</dbReference>
<evidence type="ECO:0000256" key="1">
    <source>
        <dbReference type="ARBA" id="ARBA00022801"/>
    </source>
</evidence>
<name>A0A382S0M1_9ZZZZ</name>
<dbReference type="PANTHER" id="PTHR11113">
    <property type="entry name" value="N-ACETYLGLUCOSAMINE-6-PHOSPHATE DEACETYLASE"/>
    <property type="match status" value="1"/>
</dbReference>
<keyword evidence="1" id="KW-0378">Hydrolase</keyword>
<dbReference type="AlphaFoldDB" id="A0A382S0M1"/>
<accession>A0A382S0M1</accession>